<feature type="compositionally biased region" description="Basic and acidic residues" evidence="1">
    <location>
        <begin position="377"/>
        <end position="389"/>
    </location>
</feature>
<sequence length="389" mass="42074">MNLSWLTPVLETDGPFLSIYIDSTRTDPSSASGLSTRWGHFRSKLAEDGAPDEILEEIETTLLEPSPVGGRHGRAILATGSAILVDRVLPAPPREDSAHWATEPVLVPLLQVIPQAVRQLLVEVDRSGADLHLRAPENPKIAKNDNGLGEDASVDGGHDELHKASVGGGSQHGWRSSNQEARVEDSWERNAEAVAAKLDAIVRERQLDMLLLTGDVRAQSLLKDELGKEALAILKEVPGGTRGQSLDRASFREELARVTDEFIMERQQQLANTFTENQSRGGESLAGAAEVAEALQRGQVSELILTIGDEPDNAEELARQALATDAEISTLGAEYVSLPEGVGALLRWRDDATPSNSLSSMSGDPGRETAADPDSDQSPREREEESIRR</sequence>
<dbReference type="Proteomes" id="UP001501446">
    <property type="component" value="Unassembled WGS sequence"/>
</dbReference>
<accession>A0ABP8X9Z1</accession>
<dbReference type="InterPro" id="IPR040701">
    <property type="entry name" value="Bact_RF_family2"/>
</dbReference>
<evidence type="ECO:0000313" key="2">
    <source>
        <dbReference type="EMBL" id="GAA4701510.1"/>
    </source>
</evidence>
<feature type="region of interest" description="Disordered" evidence="1">
    <location>
        <begin position="137"/>
        <end position="184"/>
    </location>
</feature>
<organism evidence="2 3">
    <name type="scientific">Kocuria gwangalliensis</name>
    <dbReference type="NCBI Taxonomy" id="501592"/>
    <lineage>
        <taxon>Bacteria</taxon>
        <taxon>Bacillati</taxon>
        <taxon>Actinomycetota</taxon>
        <taxon>Actinomycetes</taxon>
        <taxon>Micrococcales</taxon>
        <taxon>Micrococcaceae</taxon>
        <taxon>Kocuria</taxon>
    </lineage>
</organism>
<evidence type="ECO:0000313" key="3">
    <source>
        <dbReference type="Proteomes" id="UP001501446"/>
    </source>
</evidence>
<protein>
    <submittedName>
        <fullName evidence="2">Vms1/Ankzf1 family peptidyl-tRNA hydrolase</fullName>
    </submittedName>
</protein>
<dbReference type="InterPro" id="IPR029064">
    <property type="entry name" value="Ribosomal_eL30-like_sf"/>
</dbReference>
<keyword evidence="3" id="KW-1185">Reference proteome</keyword>
<feature type="region of interest" description="Disordered" evidence="1">
    <location>
        <begin position="348"/>
        <end position="389"/>
    </location>
</feature>
<dbReference type="RefSeq" id="WP_345311401.1">
    <property type="nucleotide sequence ID" value="NZ_BAABLN010000031.1"/>
</dbReference>
<dbReference type="Pfam" id="PF18844">
    <property type="entry name" value="baeRF_family2"/>
    <property type="match status" value="1"/>
</dbReference>
<proteinExistence type="predicted"/>
<comment type="caution">
    <text evidence="2">The sequence shown here is derived from an EMBL/GenBank/DDBJ whole genome shotgun (WGS) entry which is preliminary data.</text>
</comment>
<name>A0ABP8X9Z1_9MICC</name>
<dbReference type="GO" id="GO:0016787">
    <property type="term" value="F:hydrolase activity"/>
    <property type="evidence" value="ECO:0007669"/>
    <property type="project" value="UniProtKB-KW"/>
</dbReference>
<evidence type="ECO:0000256" key="1">
    <source>
        <dbReference type="SAM" id="MobiDB-lite"/>
    </source>
</evidence>
<dbReference type="EMBL" id="BAABLN010000031">
    <property type="protein sequence ID" value="GAA4701510.1"/>
    <property type="molecule type" value="Genomic_DNA"/>
</dbReference>
<feature type="compositionally biased region" description="Polar residues" evidence="1">
    <location>
        <begin position="353"/>
        <end position="362"/>
    </location>
</feature>
<dbReference type="Gene3D" id="3.30.1330.30">
    <property type="match status" value="1"/>
</dbReference>
<gene>
    <name evidence="2" type="ORF">GCM10025781_19870</name>
</gene>
<reference evidence="3" key="1">
    <citation type="journal article" date="2019" name="Int. J. Syst. Evol. Microbiol.">
        <title>The Global Catalogue of Microorganisms (GCM) 10K type strain sequencing project: providing services to taxonomists for standard genome sequencing and annotation.</title>
        <authorList>
            <consortium name="The Broad Institute Genomics Platform"/>
            <consortium name="The Broad Institute Genome Sequencing Center for Infectious Disease"/>
            <person name="Wu L."/>
            <person name="Ma J."/>
        </authorList>
    </citation>
    <scope>NUCLEOTIDE SEQUENCE [LARGE SCALE GENOMIC DNA]</scope>
    <source>
        <strain evidence="3">JCM 18958</strain>
    </source>
</reference>
<keyword evidence="2" id="KW-0378">Hydrolase</keyword>